<dbReference type="AlphaFoldDB" id="A0A059EZL1"/>
<dbReference type="Proteomes" id="UP000030655">
    <property type="component" value="Unassembled WGS sequence"/>
</dbReference>
<keyword evidence="1" id="KW-1133">Transmembrane helix</keyword>
<evidence type="ECO:0000313" key="2">
    <source>
        <dbReference type="EMBL" id="KCZ80146.1"/>
    </source>
</evidence>
<keyword evidence="1" id="KW-0812">Transmembrane</keyword>
<organism evidence="2 3">
    <name type="scientific">Anncaliia algerae PRA339</name>
    <dbReference type="NCBI Taxonomy" id="1288291"/>
    <lineage>
        <taxon>Eukaryota</taxon>
        <taxon>Fungi</taxon>
        <taxon>Fungi incertae sedis</taxon>
        <taxon>Microsporidia</taxon>
        <taxon>Tubulinosematoidea</taxon>
        <taxon>Tubulinosematidae</taxon>
        <taxon>Anncaliia</taxon>
    </lineage>
</organism>
<gene>
    <name evidence="2" type="ORF">H312_02448</name>
</gene>
<proteinExistence type="predicted"/>
<dbReference type="HOGENOM" id="CLU_3421332_0_0_1"/>
<dbReference type="VEuPathDB" id="MicrosporidiaDB:H312_02448"/>
<evidence type="ECO:0000256" key="1">
    <source>
        <dbReference type="SAM" id="Phobius"/>
    </source>
</evidence>
<name>A0A059EZL1_9MICR</name>
<dbReference type="EMBL" id="KK365200">
    <property type="protein sequence ID" value="KCZ80146.1"/>
    <property type="molecule type" value="Genomic_DNA"/>
</dbReference>
<keyword evidence="3" id="KW-1185">Reference proteome</keyword>
<accession>A0A059EZL1</accession>
<reference evidence="2 3" key="2">
    <citation type="submission" date="2014-03" db="EMBL/GenBank/DDBJ databases">
        <title>The Genome Sequence of Anncaliia algerae insect isolate PRA339.</title>
        <authorList>
            <consortium name="The Broad Institute Genome Sequencing Platform"/>
            <consortium name="The Broad Institute Genome Sequencing Center for Infectious Disease"/>
            <person name="Cuomo C."/>
            <person name="Becnel J."/>
            <person name="Sanscrainte N."/>
            <person name="Walker B."/>
            <person name="Young S.K."/>
            <person name="Zeng Q."/>
            <person name="Gargeya S."/>
            <person name="Fitzgerald M."/>
            <person name="Haas B."/>
            <person name="Abouelleil A."/>
            <person name="Alvarado L."/>
            <person name="Arachchi H.M."/>
            <person name="Berlin A.M."/>
            <person name="Chapman S.B."/>
            <person name="Dewar J."/>
            <person name="Goldberg J."/>
            <person name="Griggs A."/>
            <person name="Gujja S."/>
            <person name="Hansen M."/>
            <person name="Howarth C."/>
            <person name="Imamovic A."/>
            <person name="Larimer J."/>
            <person name="McCowan C."/>
            <person name="Murphy C."/>
            <person name="Neiman D."/>
            <person name="Pearson M."/>
            <person name="Priest M."/>
            <person name="Roberts A."/>
            <person name="Saif S."/>
            <person name="Shea T."/>
            <person name="Sisk P."/>
            <person name="Sykes S."/>
            <person name="Wortman J."/>
            <person name="Nusbaum C."/>
            <person name="Birren B."/>
        </authorList>
    </citation>
    <scope>NUCLEOTIDE SEQUENCE [LARGE SCALE GENOMIC DNA]</scope>
    <source>
        <strain evidence="2 3">PRA339</strain>
    </source>
</reference>
<sequence>MDDKDNGLCLFNFAGVVVLIVLNM</sequence>
<protein>
    <submittedName>
        <fullName evidence="2">Uncharacterized protein</fullName>
    </submittedName>
</protein>
<feature type="transmembrane region" description="Helical" evidence="1">
    <location>
        <begin position="7"/>
        <end position="23"/>
    </location>
</feature>
<reference evidence="3" key="1">
    <citation type="submission" date="2013-02" db="EMBL/GenBank/DDBJ databases">
        <authorList>
            <consortium name="The Broad Institute Genome Sequencing Platform"/>
            <person name="Cuomo C."/>
            <person name="Becnel J."/>
            <person name="Sanscrainte N."/>
            <person name="Walker B."/>
            <person name="Young S.K."/>
            <person name="Zeng Q."/>
            <person name="Gargeya S."/>
            <person name="Fitzgerald M."/>
            <person name="Haas B."/>
            <person name="Abouelleil A."/>
            <person name="Alvarado L."/>
            <person name="Arachchi H.M."/>
            <person name="Berlin A.M."/>
            <person name="Chapman S.B."/>
            <person name="Dewar J."/>
            <person name="Goldberg J."/>
            <person name="Griggs A."/>
            <person name="Gujja S."/>
            <person name="Hansen M."/>
            <person name="Howarth C."/>
            <person name="Imamovic A."/>
            <person name="Larimer J."/>
            <person name="McCowan C."/>
            <person name="Murphy C."/>
            <person name="Neiman D."/>
            <person name="Pearson M."/>
            <person name="Priest M."/>
            <person name="Roberts A."/>
            <person name="Saif S."/>
            <person name="Shea T."/>
            <person name="Sisk P."/>
            <person name="Sykes S."/>
            <person name="Wortman J."/>
            <person name="Nusbaum C."/>
            <person name="Birren B."/>
        </authorList>
    </citation>
    <scope>NUCLEOTIDE SEQUENCE [LARGE SCALE GENOMIC DNA]</scope>
    <source>
        <strain evidence="3">PRA339</strain>
    </source>
</reference>
<evidence type="ECO:0000313" key="3">
    <source>
        <dbReference type="Proteomes" id="UP000030655"/>
    </source>
</evidence>
<keyword evidence="1" id="KW-0472">Membrane</keyword>